<dbReference type="PANTHER" id="PTHR43537:SF5">
    <property type="entry name" value="UXU OPERON TRANSCRIPTIONAL REGULATOR"/>
    <property type="match status" value="1"/>
</dbReference>
<dbReference type="eggNOG" id="COG2186">
    <property type="taxonomic scope" value="Bacteria"/>
</dbReference>
<dbReference type="SMART" id="SM00895">
    <property type="entry name" value="FCD"/>
    <property type="match status" value="1"/>
</dbReference>
<dbReference type="PRINTS" id="PR00035">
    <property type="entry name" value="HTHGNTR"/>
</dbReference>
<dbReference type="InterPro" id="IPR011711">
    <property type="entry name" value="GntR_C"/>
</dbReference>
<evidence type="ECO:0000256" key="1">
    <source>
        <dbReference type="ARBA" id="ARBA00023015"/>
    </source>
</evidence>
<keyword evidence="5" id="KW-0670">Pyruvate</keyword>
<dbReference type="InterPro" id="IPR036390">
    <property type="entry name" value="WH_DNA-bd_sf"/>
</dbReference>
<dbReference type="CDD" id="cd07377">
    <property type="entry name" value="WHTH_GntR"/>
    <property type="match status" value="1"/>
</dbReference>
<keyword evidence="2" id="KW-0238">DNA-binding</keyword>
<dbReference type="Gene3D" id="1.20.120.530">
    <property type="entry name" value="GntR ligand-binding domain-like"/>
    <property type="match status" value="1"/>
</dbReference>
<dbReference type="GO" id="GO:0003677">
    <property type="term" value="F:DNA binding"/>
    <property type="evidence" value="ECO:0007669"/>
    <property type="project" value="UniProtKB-KW"/>
</dbReference>
<dbReference type="Pfam" id="PF00392">
    <property type="entry name" value="GntR"/>
    <property type="match status" value="1"/>
</dbReference>
<dbReference type="Pfam" id="PF07729">
    <property type="entry name" value="FCD"/>
    <property type="match status" value="1"/>
</dbReference>
<name>A8LP29_DINSH</name>
<protein>
    <submittedName>
        <fullName evidence="5">Putative pyruvate dehydrogenase complex repressor</fullName>
    </submittedName>
</protein>
<dbReference type="InterPro" id="IPR000524">
    <property type="entry name" value="Tscrpt_reg_HTH_GntR"/>
</dbReference>
<dbReference type="SUPFAM" id="SSF46785">
    <property type="entry name" value="Winged helix' DNA-binding domain"/>
    <property type="match status" value="1"/>
</dbReference>
<dbReference type="EMBL" id="CP000830">
    <property type="protein sequence ID" value="ABV93711.1"/>
    <property type="molecule type" value="Genomic_DNA"/>
</dbReference>
<dbReference type="PANTHER" id="PTHR43537">
    <property type="entry name" value="TRANSCRIPTIONAL REGULATOR, GNTR FAMILY"/>
    <property type="match status" value="1"/>
</dbReference>
<dbReference type="InterPro" id="IPR008920">
    <property type="entry name" value="TF_FadR/GntR_C"/>
</dbReference>
<evidence type="ECO:0000313" key="6">
    <source>
        <dbReference type="Proteomes" id="UP000006833"/>
    </source>
</evidence>
<proteinExistence type="predicted"/>
<organism evidence="5 6">
    <name type="scientific">Dinoroseobacter shibae (strain DSM 16493 / NCIMB 14021 / DFL 12)</name>
    <dbReference type="NCBI Taxonomy" id="398580"/>
    <lineage>
        <taxon>Bacteria</taxon>
        <taxon>Pseudomonadati</taxon>
        <taxon>Pseudomonadota</taxon>
        <taxon>Alphaproteobacteria</taxon>
        <taxon>Rhodobacterales</taxon>
        <taxon>Roseobacteraceae</taxon>
        <taxon>Dinoroseobacter</taxon>
    </lineage>
</organism>
<dbReference type="AlphaFoldDB" id="A8LP29"/>
<dbReference type="OrthoDB" id="5450856at2"/>
<evidence type="ECO:0000313" key="5">
    <source>
        <dbReference type="EMBL" id="ABV93711.1"/>
    </source>
</evidence>
<dbReference type="RefSeq" id="WP_012178642.1">
    <property type="nucleotide sequence ID" value="NC_009952.1"/>
</dbReference>
<evidence type="ECO:0000256" key="3">
    <source>
        <dbReference type="ARBA" id="ARBA00023163"/>
    </source>
</evidence>
<dbReference type="Gene3D" id="1.10.10.10">
    <property type="entry name" value="Winged helix-like DNA-binding domain superfamily/Winged helix DNA-binding domain"/>
    <property type="match status" value="1"/>
</dbReference>
<keyword evidence="6" id="KW-1185">Reference proteome</keyword>
<dbReference type="KEGG" id="dsh:Dshi_1972"/>
<dbReference type="InterPro" id="IPR036388">
    <property type="entry name" value="WH-like_DNA-bd_sf"/>
</dbReference>
<dbReference type="Proteomes" id="UP000006833">
    <property type="component" value="Chromosome"/>
</dbReference>
<evidence type="ECO:0000259" key="4">
    <source>
        <dbReference type="PROSITE" id="PS50949"/>
    </source>
</evidence>
<dbReference type="STRING" id="398580.Dshi_1972"/>
<dbReference type="PROSITE" id="PS50949">
    <property type="entry name" value="HTH_GNTR"/>
    <property type="match status" value="1"/>
</dbReference>
<dbReference type="SMART" id="SM00345">
    <property type="entry name" value="HTH_GNTR"/>
    <property type="match status" value="1"/>
</dbReference>
<feature type="domain" description="HTH gntR-type" evidence="4">
    <location>
        <begin position="14"/>
        <end position="82"/>
    </location>
</feature>
<dbReference type="GO" id="GO:0003700">
    <property type="term" value="F:DNA-binding transcription factor activity"/>
    <property type="evidence" value="ECO:0007669"/>
    <property type="project" value="InterPro"/>
</dbReference>
<keyword evidence="3" id="KW-0804">Transcription</keyword>
<accession>A8LP29</accession>
<reference evidence="6" key="1">
    <citation type="journal article" date="2010" name="ISME J.">
        <title>The complete genome sequence of the algal symbiont Dinoroseobacter shibae: a hitchhiker's guide to life in the sea.</title>
        <authorList>
            <person name="Wagner-Dobler I."/>
            <person name="Ballhausen B."/>
            <person name="Berger M."/>
            <person name="Brinkhoff T."/>
            <person name="Buchholz I."/>
            <person name="Bunk B."/>
            <person name="Cypionka H."/>
            <person name="Daniel R."/>
            <person name="Drepper T."/>
            <person name="Gerdts G."/>
            <person name="Hahnke S."/>
            <person name="Han C."/>
            <person name="Jahn D."/>
            <person name="Kalhoefer D."/>
            <person name="Kiss H."/>
            <person name="Klenk H.P."/>
            <person name="Kyrpides N."/>
            <person name="Liebl W."/>
            <person name="Liesegang H."/>
            <person name="Meincke L."/>
            <person name="Pati A."/>
            <person name="Petersen J."/>
            <person name="Piekarski T."/>
            <person name="Pommerenke C."/>
            <person name="Pradella S."/>
            <person name="Pukall R."/>
            <person name="Rabus R."/>
            <person name="Stackebrandt E."/>
            <person name="Thole S."/>
            <person name="Thompson L."/>
            <person name="Tielen P."/>
            <person name="Tomasch J."/>
            <person name="von Jan M."/>
            <person name="Wanphrut N."/>
            <person name="Wichels A."/>
            <person name="Zech H."/>
            <person name="Simon M."/>
        </authorList>
    </citation>
    <scope>NUCLEOTIDE SEQUENCE [LARGE SCALE GENOMIC DNA]</scope>
    <source>
        <strain evidence="6">DSM 16493 / NCIMB 14021 / DFL 12</strain>
    </source>
</reference>
<evidence type="ECO:0000256" key="2">
    <source>
        <dbReference type="ARBA" id="ARBA00023125"/>
    </source>
</evidence>
<dbReference type="HOGENOM" id="CLU_017584_9_5_5"/>
<gene>
    <name evidence="5" type="ordered locus">Dshi_1972</name>
</gene>
<keyword evidence="1" id="KW-0805">Transcription regulation</keyword>
<dbReference type="SUPFAM" id="SSF48008">
    <property type="entry name" value="GntR ligand-binding domain-like"/>
    <property type="match status" value="1"/>
</dbReference>
<sequence length="260" mass="29060">MPTDPHIFQPIDHDSVADAVVTQIEDLIVSRVLRQGARLPAERDLAEALGVSRPKLREALKRLEDEGLLETRKGEGSFVAQLTNTAMSPALLDLFSRHGEAFFEYLEYRKEQEAFAARLAAERHTDFDAQAISQHLANMRIAQDRDDARASMESDIAFHSAIVDASHNTMLSHMMSSIYELTRRGVFYNRDYLRAIDGTGEMLLAQHEAIGAAILARDPDAAEAAARAHIDFVGASFRKGEEQQRREALAEKRYALTRPA</sequence>